<dbReference type="CDD" id="cd07718">
    <property type="entry name" value="RNaseZ_ELAC1_ELAC2-C-term-like_MBL-fold"/>
    <property type="match status" value="1"/>
</dbReference>
<dbReference type="InterPro" id="IPR027794">
    <property type="entry name" value="tRNase_Z_dom"/>
</dbReference>
<dbReference type="EC" id="3.1.26.11" evidence="4"/>
<dbReference type="InterPro" id="IPR001279">
    <property type="entry name" value="Metallo-B-lactamas"/>
</dbReference>
<name>A0A8H5FW86_9AGAR</name>
<dbReference type="PANTHER" id="PTHR12553">
    <property type="entry name" value="ZINC PHOSPHODIESTERASE ELAC PROTEIN 2"/>
    <property type="match status" value="1"/>
</dbReference>
<dbReference type="InterPro" id="IPR047151">
    <property type="entry name" value="RNZ2-like"/>
</dbReference>
<evidence type="ECO:0000313" key="15">
    <source>
        <dbReference type="Proteomes" id="UP000559256"/>
    </source>
</evidence>
<dbReference type="Pfam" id="PF13691">
    <property type="entry name" value="Lactamase_B_4"/>
    <property type="match status" value="1"/>
</dbReference>
<comment type="cofactor">
    <cofactor evidence="2">
        <name>Zn(2+)</name>
        <dbReference type="ChEBI" id="CHEBI:29105"/>
    </cofactor>
</comment>
<dbReference type="Pfam" id="PF23023">
    <property type="entry name" value="Anti-Pycsar_Apyc1"/>
    <property type="match status" value="1"/>
</dbReference>
<keyword evidence="5" id="KW-0819">tRNA processing</keyword>
<evidence type="ECO:0000256" key="9">
    <source>
        <dbReference type="ARBA" id="ARBA00022801"/>
    </source>
</evidence>
<protein>
    <recommendedName>
        <fullName evidence="4">ribonuclease Z</fullName>
        <ecNumber evidence="4">3.1.26.11</ecNumber>
    </recommendedName>
</protein>
<evidence type="ECO:0000256" key="5">
    <source>
        <dbReference type="ARBA" id="ARBA00022694"/>
    </source>
</evidence>
<evidence type="ECO:0000259" key="12">
    <source>
        <dbReference type="Pfam" id="PF12706"/>
    </source>
</evidence>
<dbReference type="SUPFAM" id="SSF56281">
    <property type="entry name" value="Metallo-hydrolase/oxidoreductase"/>
    <property type="match status" value="2"/>
</dbReference>
<evidence type="ECO:0000256" key="1">
    <source>
        <dbReference type="ARBA" id="ARBA00000402"/>
    </source>
</evidence>
<evidence type="ECO:0000256" key="3">
    <source>
        <dbReference type="ARBA" id="ARBA00007823"/>
    </source>
</evidence>
<keyword evidence="7" id="KW-0479">Metal-binding</keyword>
<evidence type="ECO:0000256" key="10">
    <source>
        <dbReference type="ARBA" id="ARBA00022833"/>
    </source>
</evidence>
<keyword evidence="6" id="KW-0540">Nuclease</keyword>
<evidence type="ECO:0000256" key="2">
    <source>
        <dbReference type="ARBA" id="ARBA00001947"/>
    </source>
</evidence>
<feature type="domain" description="tRNase Z endonuclease" evidence="13">
    <location>
        <begin position="7"/>
        <end position="57"/>
    </location>
</feature>
<evidence type="ECO:0000259" key="13">
    <source>
        <dbReference type="Pfam" id="PF13691"/>
    </source>
</evidence>
<dbReference type="GO" id="GO:0005739">
    <property type="term" value="C:mitochondrion"/>
    <property type="evidence" value="ECO:0007669"/>
    <property type="project" value="TreeGrafter"/>
</dbReference>
<feature type="region of interest" description="Disordered" evidence="11">
    <location>
        <begin position="225"/>
        <end position="267"/>
    </location>
</feature>
<dbReference type="GO" id="GO:1990180">
    <property type="term" value="P:mitochondrial tRNA 3'-end processing"/>
    <property type="evidence" value="ECO:0007669"/>
    <property type="project" value="TreeGrafter"/>
</dbReference>
<dbReference type="AlphaFoldDB" id="A0A8H5FW86"/>
<keyword evidence="15" id="KW-1185">Reference proteome</keyword>
<reference evidence="14 15" key="1">
    <citation type="journal article" date="2020" name="ISME J.">
        <title>Uncovering the hidden diversity of litter-decomposition mechanisms in mushroom-forming fungi.</title>
        <authorList>
            <person name="Floudas D."/>
            <person name="Bentzer J."/>
            <person name="Ahren D."/>
            <person name="Johansson T."/>
            <person name="Persson P."/>
            <person name="Tunlid A."/>
        </authorList>
    </citation>
    <scope>NUCLEOTIDE SEQUENCE [LARGE SCALE GENOMIC DNA]</scope>
    <source>
        <strain evidence="14 15">CBS 291.85</strain>
    </source>
</reference>
<dbReference type="EMBL" id="JAACJM010000071">
    <property type="protein sequence ID" value="KAF5351284.1"/>
    <property type="molecule type" value="Genomic_DNA"/>
</dbReference>
<dbReference type="Gene3D" id="3.60.15.10">
    <property type="entry name" value="Ribonuclease Z/Hydroxyacylglutathione hydrolase-like"/>
    <property type="match status" value="2"/>
</dbReference>
<keyword evidence="10" id="KW-0862">Zinc</keyword>
<keyword evidence="9" id="KW-0378">Hydrolase</keyword>
<evidence type="ECO:0000256" key="11">
    <source>
        <dbReference type="SAM" id="MobiDB-lite"/>
    </source>
</evidence>
<organism evidence="14 15">
    <name type="scientific">Tetrapyrgos nigripes</name>
    <dbReference type="NCBI Taxonomy" id="182062"/>
    <lineage>
        <taxon>Eukaryota</taxon>
        <taxon>Fungi</taxon>
        <taxon>Dikarya</taxon>
        <taxon>Basidiomycota</taxon>
        <taxon>Agaricomycotina</taxon>
        <taxon>Agaricomycetes</taxon>
        <taxon>Agaricomycetidae</taxon>
        <taxon>Agaricales</taxon>
        <taxon>Marasmiineae</taxon>
        <taxon>Marasmiaceae</taxon>
        <taxon>Tetrapyrgos</taxon>
    </lineage>
</organism>
<feature type="compositionally biased region" description="Basic and acidic residues" evidence="11">
    <location>
        <begin position="225"/>
        <end position="237"/>
    </location>
</feature>
<feature type="region of interest" description="Disordered" evidence="11">
    <location>
        <begin position="907"/>
        <end position="929"/>
    </location>
</feature>
<keyword evidence="8" id="KW-0255">Endonuclease</keyword>
<gene>
    <name evidence="14" type="ORF">D9758_007983</name>
</gene>
<feature type="region of interest" description="Disordered" evidence="11">
    <location>
        <begin position="141"/>
        <end position="172"/>
    </location>
</feature>
<feature type="compositionally biased region" description="Low complexity" evidence="11">
    <location>
        <begin position="141"/>
        <end position="155"/>
    </location>
</feature>
<feature type="compositionally biased region" description="Acidic residues" evidence="11">
    <location>
        <begin position="908"/>
        <end position="923"/>
    </location>
</feature>
<evidence type="ECO:0000256" key="8">
    <source>
        <dbReference type="ARBA" id="ARBA00022759"/>
    </source>
</evidence>
<evidence type="ECO:0000256" key="4">
    <source>
        <dbReference type="ARBA" id="ARBA00012477"/>
    </source>
</evidence>
<comment type="catalytic activity">
    <reaction evidence="1">
        <text>Endonucleolytic cleavage of RNA, removing extra 3' nucleotides from tRNA precursor, generating 3' termini of tRNAs. A 3'-hydroxy group is left at the tRNA terminus and a 5'-phosphoryl group is left at the trailer molecule.</text>
        <dbReference type="EC" id="3.1.26.11"/>
    </reaction>
</comment>
<evidence type="ECO:0000256" key="7">
    <source>
        <dbReference type="ARBA" id="ARBA00022723"/>
    </source>
</evidence>
<dbReference type="GO" id="GO:0046872">
    <property type="term" value="F:metal ion binding"/>
    <property type="evidence" value="ECO:0007669"/>
    <property type="project" value="UniProtKB-KW"/>
</dbReference>
<dbReference type="GO" id="GO:0042781">
    <property type="term" value="F:3'-tRNA processing endoribonuclease activity"/>
    <property type="evidence" value="ECO:0007669"/>
    <property type="project" value="UniProtKB-EC"/>
</dbReference>
<dbReference type="Pfam" id="PF12706">
    <property type="entry name" value="Lactamase_B_2"/>
    <property type="match status" value="1"/>
</dbReference>
<dbReference type="PANTHER" id="PTHR12553:SF49">
    <property type="entry name" value="ZINC PHOSPHODIESTERASE ELAC PROTEIN 2"/>
    <property type="match status" value="1"/>
</dbReference>
<dbReference type="InterPro" id="IPR036866">
    <property type="entry name" value="RibonucZ/Hydroxyglut_hydro"/>
</dbReference>
<dbReference type="Proteomes" id="UP000559256">
    <property type="component" value="Unassembled WGS sequence"/>
</dbReference>
<comment type="caution">
    <text evidence="14">The sequence shown here is derived from an EMBL/GenBank/DDBJ whole genome shotgun (WGS) entry which is preliminary data.</text>
</comment>
<sequence length="929" mass="102001">MNWSSSVLSTVSSDTEPTIVITFDTGKYIFNVGENTHRAFLQSRSNFKRVKGIFLTKADTQRASGLAGILMTFADATIPRLDIVGPPGTKHLLASMRWYTYRRTLGAIATEAPFSFTPSASPDPVFSDENMTVYSVPVYSSSYSSGISESASSSSLKRKRDASPDVPSKKVASTISALPFSSDNSLEDISISTETETSDSYPTSLRGEHAQEWRDLMIDTMLSASKKERERRAKEKASGNPAGEQRRKKKEKKIASPPPVVDSSNLDEFRRHLPPGFHKQLPKFSYQDGNPAEDRALTYVIVGPRIRGKFDAAKAKELQVPNGPCRLDLTRGQAITFTVMENGTEVTRTVRPEEVVGPSEVPSVVIIADVPTPGHIPSLVSSFSGSPFYSKFRSNRPEDLQDHVVRVIYHICGEGVLEDERYLDFMRGFGPQVHHVVASKEYCSNPVTFTSAAFHQLRLSKLDPDIFVIPKYSLTPKKDIKAIPNLPPSVTPMEANIIASMRPPAPPSKEEFAIELDRFHSADAEGLELPSSTEVCFNKAKAEVAAFVASGGRPEMPGGSVRIITLGTGSAVPSKYRNVSATVISIPGYGNILLDCGEGTWGNLVRHFGEDESSPTNVWQFLRDLKCIFISHTHGDHHMGTAKLLAQRKKLNPSPTQPLYLVTLRTVHVCLRELSDLQDLGLFDPVDNGVITVLSPALHWRNPSSYPSFGMWQIGGTEPWLNIEESRKHYKAMCRALGLQSFRTVDVRHKTRCYGAVIKHNDGWSVVFSGDTVPSDNLVYAGQGATVLVHEATMSDDQEDLAQKKAHSTLGQALTIGRRMNAKNTLLTHFSARYPKVPTWQEKSVEIAGEVPGGDTLPVVAQAPLVPVGDDEKQIVAVAFDHADMTVDSLWKMNFYLSALEQSYQDTVTEDADEGGEGGEGVEMEVNVA</sequence>
<evidence type="ECO:0000313" key="14">
    <source>
        <dbReference type="EMBL" id="KAF5351284.1"/>
    </source>
</evidence>
<comment type="similarity">
    <text evidence="3">Belongs to the RNase Z family.</text>
</comment>
<feature type="domain" description="Metallo-beta-lactamase" evidence="12">
    <location>
        <begin position="739"/>
        <end position="830"/>
    </location>
</feature>
<proteinExistence type="inferred from homology"/>
<evidence type="ECO:0000256" key="6">
    <source>
        <dbReference type="ARBA" id="ARBA00022722"/>
    </source>
</evidence>
<accession>A0A8H5FW86</accession>
<dbReference type="OrthoDB" id="527344at2759"/>